<evidence type="ECO:0000256" key="1">
    <source>
        <dbReference type="SAM" id="SignalP"/>
    </source>
</evidence>
<dbReference type="EMBL" id="KN880506">
    <property type="protein sequence ID" value="KIY68285.1"/>
    <property type="molecule type" value="Genomic_DNA"/>
</dbReference>
<dbReference type="Proteomes" id="UP000054007">
    <property type="component" value="Unassembled WGS sequence"/>
</dbReference>
<dbReference type="PANTHER" id="PTHR37592:SF1">
    <property type="match status" value="1"/>
</dbReference>
<gene>
    <name evidence="3" type="ORF">CYLTODRAFT_395681</name>
</gene>
<dbReference type="PANTHER" id="PTHR37592">
    <property type="match status" value="1"/>
</dbReference>
<accession>A0A0D7BDM1</accession>
<evidence type="ECO:0000313" key="3">
    <source>
        <dbReference type="EMBL" id="KIY68285.1"/>
    </source>
</evidence>
<dbReference type="InterPro" id="IPR055567">
    <property type="entry name" value="DUF7143"/>
</dbReference>
<sequence>MFNLSSIVFAATVFAASVGMAAPVRRQNNCYLTGKVALPAEIQNLQAGLSSVTCDTSNEVFPNVPDVTSGGISYSSIDFQSSNLSPLGFALKTFATPTDPAQTDMTVLQNQLNTYLAVESSIRSQSASNSANLTKVKSAKFFLQFQAARAKTALGQKLGVADTVEHQLGKVTKNAIGATKEELAAVNALAKQL</sequence>
<organism evidence="3 4">
    <name type="scientific">Cylindrobasidium torrendii FP15055 ss-10</name>
    <dbReference type="NCBI Taxonomy" id="1314674"/>
    <lineage>
        <taxon>Eukaryota</taxon>
        <taxon>Fungi</taxon>
        <taxon>Dikarya</taxon>
        <taxon>Basidiomycota</taxon>
        <taxon>Agaricomycotina</taxon>
        <taxon>Agaricomycetes</taxon>
        <taxon>Agaricomycetidae</taxon>
        <taxon>Agaricales</taxon>
        <taxon>Marasmiineae</taxon>
        <taxon>Physalacriaceae</taxon>
        <taxon>Cylindrobasidium</taxon>
    </lineage>
</organism>
<dbReference type="Pfam" id="PF23631">
    <property type="entry name" value="DUF7143"/>
    <property type="match status" value="1"/>
</dbReference>
<protein>
    <recommendedName>
        <fullName evidence="2">DUF7143 domain-containing protein</fullName>
    </recommendedName>
</protein>
<evidence type="ECO:0000259" key="2">
    <source>
        <dbReference type="Pfam" id="PF23631"/>
    </source>
</evidence>
<feature type="domain" description="DUF7143" evidence="2">
    <location>
        <begin position="32"/>
        <end position="192"/>
    </location>
</feature>
<reference evidence="3 4" key="1">
    <citation type="journal article" date="2015" name="Fungal Genet. Biol.">
        <title>Evolution of novel wood decay mechanisms in Agaricales revealed by the genome sequences of Fistulina hepatica and Cylindrobasidium torrendii.</title>
        <authorList>
            <person name="Floudas D."/>
            <person name="Held B.W."/>
            <person name="Riley R."/>
            <person name="Nagy L.G."/>
            <person name="Koehler G."/>
            <person name="Ransdell A.S."/>
            <person name="Younus H."/>
            <person name="Chow J."/>
            <person name="Chiniquy J."/>
            <person name="Lipzen A."/>
            <person name="Tritt A."/>
            <person name="Sun H."/>
            <person name="Haridas S."/>
            <person name="LaButti K."/>
            <person name="Ohm R.A."/>
            <person name="Kues U."/>
            <person name="Blanchette R.A."/>
            <person name="Grigoriev I.V."/>
            <person name="Minto R.E."/>
            <person name="Hibbett D.S."/>
        </authorList>
    </citation>
    <scope>NUCLEOTIDE SEQUENCE [LARGE SCALE GENOMIC DNA]</scope>
    <source>
        <strain evidence="3 4">FP15055 ss-10</strain>
    </source>
</reference>
<name>A0A0D7BDM1_9AGAR</name>
<dbReference type="OrthoDB" id="2497581at2759"/>
<keyword evidence="4" id="KW-1185">Reference proteome</keyword>
<keyword evidence="1" id="KW-0732">Signal</keyword>
<proteinExistence type="predicted"/>
<evidence type="ECO:0000313" key="4">
    <source>
        <dbReference type="Proteomes" id="UP000054007"/>
    </source>
</evidence>
<feature type="chain" id="PRO_5002317108" description="DUF7143 domain-containing protein" evidence="1">
    <location>
        <begin position="22"/>
        <end position="193"/>
    </location>
</feature>
<dbReference type="AlphaFoldDB" id="A0A0D7BDM1"/>
<feature type="signal peptide" evidence="1">
    <location>
        <begin position="1"/>
        <end position="21"/>
    </location>
</feature>